<organism evidence="1 2">
    <name type="scientific">Levilactobacillus paucivorans</name>
    <dbReference type="NCBI Taxonomy" id="616990"/>
    <lineage>
        <taxon>Bacteria</taxon>
        <taxon>Bacillati</taxon>
        <taxon>Bacillota</taxon>
        <taxon>Bacilli</taxon>
        <taxon>Lactobacillales</taxon>
        <taxon>Lactobacillaceae</taxon>
        <taxon>Levilactobacillus</taxon>
    </lineage>
</organism>
<proteinExistence type="predicted"/>
<dbReference type="EMBL" id="JQCA01000094">
    <property type="protein sequence ID" value="KRO03439.1"/>
    <property type="molecule type" value="Genomic_DNA"/>
</dbReference>
<dbReference type="AlphaFoldDB" id="A0A0R2LNX6"/>
<evidence type="ECO:0000313" key="2">
    <source>
        <dbReference type="Proteomes" id="UP000051906"/>
    </source>
</evidence>
<name>A0A0R2LNX6_9LACO</name>
<comment type="caution">
    <text evidence="1">The sequence shown here is derived from an EMBL/GenBank/DDBJ whole genome shotgun (WGS) entry which is preliminary data.</text>
</comment>
<dbReference type="STRING" id="616990.IV54_GL000231"/>
<accession>A0A0R2LNX6</accession>
<gene>
    <name evidence="1" type="ORF">IV54_GL000231</name>
</gene>
<evidence type="ECO:0000313" key="1">
    <source>
        <dbReference type="EMBL" id="KRO03439.1"/>
    </source>
</evidence>
<dbReference type="PATRIC" id="fig|616990.3.peg.253"/>
<dbReference type="RefSeq" id="WP_237756693.1">
    <property type="nucleotide sequence ID" value="NZ_JQCA01000094.1"/>
</dbReference>
<reference evidence="1 2" key="1">
    <citation type="journal article" date="2015" name="Genome Announc.">
        <title>Expanding the biotechnology potential of lactobacilli through comparative genomics of 213 strains and associated genera.</title>
        <authorList>
            <person name="Sun Z."/>
            <person name="Harris H.M."/>
            <person name="McCann A."/>
            <person name="Guo C."/>
            <person name="Argimon S."/>
            <person name="Zhang W."/>
            <person name="Yang X."/>
            <person name="Jeffery I.B."/>
            <person name="Cooney J.C."/>
            <person name="Kagawa T.F."/>
            <person name="Liu W."/>
            <person name="Song Y."/>
            <person name="Salvetti E."/>
            <person name="Wrobel A."/>
            <person name="Rasinkangas P."/>
            <person name="Parkhill J."/>
            <person name="Rea M.C."/>
            <person name="O'Sullivan O."/>
            <person name="Ritari J."/>
            <person name="Douillard F.P."/>
            <person name="Paul Ross R."/>
            <person name="Yang R."/>
            <person name="Briner A.E."/>
            <person name="Felis G.E."/>
            <person name="de Vos W.M."/>
            <person name="Barrangou R."/>
            <person name="Klaenhammer T.R."/>
            <person name="Caufield P.W."/>
            <person name="Cui Y."/>
            <person name="Zhang H."/>
            <person name="O'Toole P.W."/>
        </authorList>
    </citation>
    <scope>NUCLEOTIDE SEQUENCE [LARGE SCALE GENOMIC DNA]</scope>
    <source>
        <strain evidence="1 2">DSM 22467</strain>
    </source>
</reference>
<protein>
    <submittedName>
        <fullName evidence="1">Uncharacterized protein</fullName>
    </submittedName>
</protein>
<keyword evidence="2" id="KW-1185">Reference proteome</keyword>
<dbReference type="Proteomes" id="UP000051906">
    <property type="component" value="Unassembled WGS sequence"/>
</dbReference>
<sequence>MKALAIKIDDQQLQAIRERMDEANQQAHFVIFQSVEKETGKVLRLITDIESFRTIQEQHAADSEMTVIQDIVPITDALARWAVAENMAAQQTDGDTVLADLEYYTNEVLKENHQAVNPPEDAASK</sequence>